<dbReference type="Proteomes" id="UP000298596">
    <property type="component" value="Plasmid p8"/>
</dbReference>
<proteinExistence type="predicted"/>
<evidence type="ECO:0000313" key="2">
    <source>
        <dbReference type="Proteomes" id="UP000298596"/>
    </source>
</evidence>
<dbReference type="EMBL" id="CP032338">
    <property type="protein sequence ID" value="QCO07558.1"/>
    <property type="molecule type" value="Genomic_DNA"/>
</dbReference>
<reference evidence="1 2" key="1">
    <citation type="submission" date="2018-09" db="EMBL/GenBank/DDBJ databases">
        <title>Whole genome based analysis of evolution and adaptive divergence in Indian and Brazilian strains of Azospirillum brasilense.</title>
        <authorList>
            <person name="Singh C."/>
            <person name="Tripathi A.K."/>
        </authorList>
    </citation>
    <scope>NUCLEOTIDE SEQUENCE [LARGE SCALE GENOMIC DNA]</scope>
    <source>
        <strain evidence="1 2">MTCC4036</strain>
        <plasmid evidence="1 2">p8</plasmid>
    </source>
</reference>
<name>A0A4D8QB65_AZOBR</name>
<dbReference type="AlphaFoldDB" id="A0A4D8QB65"/>
<evidence type="ECO:0000313" key="1">
    <source>
        <dbReference type="EMBL" id="QCO07558.1"/>
    </source>
</evidence>
<protein>
    <submittedName>
        <fullName evidence="1">Uncharacterized protein</fullName>
    </submittedName>
</protein>
<sequence length="80" mass="8916">MQRFGAALTDRLAGQRSLHVTLHNSKVGVTLTRQDEEGARYDISSYSDDTGCTYAWSCMSKTRVTAFLRAWLREGEEAAA</sequence>
<keyword evidence="1" id="KW-0614">Plasmid</keyword>
<accession>A0A4D8QB65</accession>
<organism evidence="1 2">
    <name type="scientific">Azospirillum brasilense</name>
    <dbReference type="NCBI Taxonomy" id="192"/>
    <lineage>
        <taxon>Bacteria</taxon>
        <taxon>Pseudomonadati</taxon>
        <taxon>Pseudomonadota</taxon>
        <taxon>Alphaproteobacteria</taxon>
        <taxon>Rhodospirillales</taxon>
        <taxon>Azospirillaceae</taxon>
        <taxon>Azospirillum</taxon>
    </lineage>
</organism>
<gene>
    <name evidence="1" type="ORF">D3867_37375</name>
</gene>
<geneLocation type="plasmid" evidence="1 2">
    <name>p8</name>
</geneLocation>